<dbReference type="Pfam" id="PF16857">
    <property type="entry name" value="RNA_pol_inhib"/>
    <property type="match status" value="1"/>
</dbReference>
<evidence type="ECO:0000313" key="2">
    <source>
        <dbReference type="Proteomes" id="UP000240755"/>
    </source>
</evidence>
<sequence>MRNKKYIVHIQLVDTEMEVPVFAEDIGQAAEWAEEAYESQGYKVNRIREARDWEPVE</sequence>
<dbReference type="Gene3D" id="3.10.20.510">
    <property type="entry name" value="RNA polymerase inhibitor"/>
    <property type="match status" value="1"/>
</dbReference>
<protein>
    <submittedName>
        <fullName evidence="1">Putative host RNA polymerase inhibitory protein</fullName>
    </submittedName>
</protein>
<proteinExistence type="predicted"/>
<dbReference type="InterPro" id="IPR038715">
    <property type="entry name" value="RNA_pol_inhibitor_sf"/>
</dbReference>
<dbReference type="InterPro" id="IPR016412">
    <property type="entry name" value="RNA_pol_inhibitor"/>
</dbReference>
<accession>A0A2D0XS48</accession>
<evidence type="ECO:0000313" key="1">
    <source>
        <dbReference type="EMBL" id="ASU01141.1"/>
    </source>
</evidence>
<dbReference type="Proteomes" id="UP000240755">
    <property type="component" value="Segment"/>
</dbReference>
<dbReference type="EMBL" id="MF574151">
    <property type="protein sequence ID" value="ASU01141.1"/>
    <property type="molecule type" value="Genomic_DNA"/>
</dbReference>
<organism evidence="1 2">
    <name type="scientific">Vibrio phage JSF25</name>
    <dbReference type="NCBI Taxonomy" id="2026085"/>
    <lineage>
        <taxon>Viruses</taxon>
        <taxon>Duplodnaviria</taxon>
        <taxon>Heunggongvirae</taxon>
        <taxon>Uroviricota</taxon>
        <taxon>Caudoviricetes</taxon>
        <taxon>Autographivirales</taxon>
        <taxon>Autotranscriptaviridae</taxon>
        <taxon>Studiervirinae</taxon>
        <taxon>Chatterjeevirus</taxon>
        <taxon>Chatterjeevirus ICP3</taxon>
    </lineage>
</organism>
<reference evidence="1 2" key="1">
    <citation type="journal article" date="2017" name="Sci. Rep.">
        <title>Analysis of the CRISPR-Cas system in bacteriophages active on epidemic strains of Vibrio cholerae in Bangladesh.</title>
        <authorList>
            <person name="Naser I.B."/>
            <person name="Hoque M.M."/>
            <person name="Nahid M.A."/>
            <person name="Tareq T.M."/>
            <person name="Rocky M.K."/>
            <person name="Faruque S.M."/>
        </authorList>
    </citation>
    <scope>NUCLEOTIDE SEQUENCE [LARGE SCALE GENOMIC DNA]</scope>
</reference>
<name>A0A2D0XS48_9CAUD</name>